<comment type="caution">
    <text evidence="2">The sequence shown here is derived from an EMBL/GenBank/DDBJ whole genome shotgun (WGS) entry which is preliminary data.</text>
</comment>
<gene>
    <name evidence="2" type="ORF">Plil01_000518600</name>
</gene>
<feature type="region of interest" description="Disordered" evidence="1">
    <location>
        <begin position="1"/>
        <end position="134"/>
    </location>
</feature>
<evidence type="ECO:0000256" key="1">
    <source>
        <dbReference type="SAM" id="MobiDB-lite"/>
    </source>
</evidence>
<name>A0A9W6WSN4_9STRA</name>
<sequence>MATSLSEGSGTLYSYGKGIDKGDTIGDCERHGRPFDCVDGHPGLPGWVDHSEGDPSTSDGPSSDSDSATGDAAPVKMVSSDVNTSLPASQPKTKRTGRRKQEPVPYTTELQRRKQRAGDATTGSGKTAEATRRRHDRFAIAVDATVDGNNVRSSLAAIECEERQRAERTNRELKIILENQ</sequence>
<evidence type="ECO:0000313" key="2">
    <source>
        <dbReference type="EMBL" id="GMF15218.1"/>
    </source>
</evidence>
<accession>A0A9W6WSN4</accession>
<feature type="compositionally biased region" description="Polar residues" evidence="1">
    <location>
        <begin position="1"/>
        <end position="12"/>
    </location>
</feature>
<reference evidence="2" key="1">
    <citation type="submission" date="2023-04" db="EMBL/GenBank/DDBJ databases">
        <title>Phytophthora lilii NBRC 32176.</title>
        <authorList>
            <person name="Ichikawa N."/>
            <person name="Sato H."/>
            <person name="Tonouchi N."/>
        </authorList>
    </citation>
    <scope>NUCLEOTIDE SEQUENCE</scope>
    <source>
        <strain evidence="2">NBRC 32176</strain>
    </source>
</reference>
<feature type="compositionally biased region" description="Low complexity" evidence="1">
    <location>
        <begin position="54"/>
        <end position="74"/>
    </location>
</feature>
<evidence type="ECO:0000313" key="3">
    <source>
        <dbReference type="Proteomes" id="UP001165083"/>
    </source>
</evidence>
<dbReference type="Proteomes" id="UP001165083">
    <property type="component" value="Unassembled WGS sequence"/>
</dbReference>
<protein>
    <submittedName>
        <fullName evidence="2">Unnamed protein product</fullName>
    </submittedName>
</protein>
<feature type="compositionally biased region" description="Basic and acidic residues" evidence="1">
    <location>
        <begin position="18"/>
        <end position="39"/>
    </location>
</feature>
<organism evidence="2 3">
    <name type="scientific">Phytophthora lilii</name>
    <dbReference type="NCBI Taxonomy" id="2077276"/>
    <lineage>
        <taxon>Eukaryota</taxon>
        <taxon>Sar</taxon>
        <taxon>Stramenopiles</taxon>
        <taxon>Oomycota</taxon>
        <taxon>Peronosporomycetes</taxon>
        <taxon>Peronosporales</taxon>
        <taxon>Peronosporaceae</taxon>
        <taxon>Phytophthora</taxon>
    </lineage>
</organism>
<feature type="compositionally biased region" description="Polar residues" evidence="1">
    <location>
        <begin position="80"/>
        <end position="91"/>
    </location>
</feature>
<dbReference type="OrthoDB" id="102880at2759"/>
<dbReference type="EMBL" id="BSXW01000217">
    <property type="protein sequence ID" value="GMF15218.1"/>
    <property type="molecule type" value="Genomic_DNA"/>
</dbReference>
<keyword evidence="3" id="KW-1185">Reference proteome</keyword>
<proteinExistence type="predicted"/>
<dbReference type="AlphaFoldDB" id="A0A9W6WSN4"/>